<reference evidence="2" key="2">
    <citation type="submission" date="2018-05" db="EMBL/GenBank/DDBJ databases">
        <title>OpunRS2 (Oryza punctata Reference Sequence Version 2).</title>
        <authorList>
            <person name="Zhang J."/>
            <person name="Kudrna D."/>
            <person name="Lee S."/>
            <person name="Talag J."/>
            <person name="Welchert J."/>
            <person name="Wing R.A."/>
        </authorList>
    </citation>
    <scope>NUCLEOTIDE SEQUENCE [LARGE SCALE GENOMIC DNA]</scope>
</reference>
<organism evidence="2">
    <name type="scientific">Oryza punctata</name>
    <name type="common">Red rice</name>
    <dbReference type="NCBI Taxonomy" id="4537"/>
    <lineage>
        <taxon>Eukaryota</taxon>
        <taxon>Viridiplantae</taxon>
        <taxon>Streptophyta</taxon>
        <taxon>Embryophyta</taxon>
        <taxon>Tracheophyta</taxon>
        <taxon>Spermatophyta</taxon>
        <taxon>Magnoliopsida</taxon>
        <taxon>Liliopsida</taxon>
        <taxon>Poales</taxon>
        <taxon>Poaceae</taxon>
        <taxon>BOP clade</taxon>
        <taxon>Oryzoideae</taxon>
        <taxon>Oryzeae</taxon>
        <taxon>Oryzinae</taxon>
        <taxon>Oryza</taxon>
    </lineage>
</organism>
<evidence type="ECO:0000256" key="1">
    <source>
        <dbReference type="SAM" id="MobiDB-lite"/>
    </source>
</evidence>
<proteinExistence type="predicted"/>
<accession>A0A0E0KHU3</accession>
<sequence>MPRATGHRAKSRRGPRTLTPSNETALHPSNTGPTIQWLTRGPHPSTEKARASEAEAETSATKGKPRRPLSPCPSTRRAAYEREPPRAPAEVTSETAR</sequence>
<dbReference type="Gramene" id="OPUNC03G28000.1">
    <property type="protein sequence ID" value="OPUNC03G28000.1"/>
    <property type="gene ID" value="OPUNC03G28000"/>
</dbReference>
<reference evidence="2" key="1">
    <citation type="submission" date="2015-04" db="UniProtKB">
        <authorList>
            <consortium name="EnsemblPlants"/>
        </authorList>
    </citation>
    <scope>IDENTIFICATION</scope>
</reference>
<feature type="compositionally biased region" description="Basic residues" evidence="1">
    <location>
        <begin position="1"/>
        <end position="15"/>
    </location>
</feature>
<feature type="region of interest" description="Disordered" evidence="1">
    <location>
        <begin position="1"/>
        <end position="97"/>
    </location>
</feature>
<evidence type="ECO:0000313" key="2">
    <source>
        <dbReference type="EnsemblPlants" id="OPUNC03G28000.1"/>
    </source>
</evidence>
<protein>
    <submittedName>
        <fullName evidence="2">Uncharacterized protein</fullName>
    </submittedName>
</protein>
<feature type="compositionally biased region" description="Polar residues" evidence="1">
    <location>
        <begin position="18"/>
        <end position="37"/>
    </location>
</feature>
<dbReference type="Proteomes" id="UP000026962">
    <property type="component" value="Chromosome 3"/>
</dbReference>
<dbReference type="AlphaFoldDB" id="A0A0E0KHU3"/>
<dbReference type="HOGENOM" id="CLU_2350375_0_0_1"/>
<keyword evidence="3" id="KW-1185">Reference proteome</keyword>
<evidence type="ECO:0000313" key="3">
    <source>
        <dbReference type="Proteomes" id="UP000026962"/>
    </source>
</evidence>
<name>A0A0E0KHU3_ORYPU</name>
<dbReference type="EnsemblPlants" id="OPUNC03G28000.1">
    <property type="protein sequence ID" value="OPUNC03G28000.1"/>
    <property type="gene ID" value="OPUNC03G28000"/>
</dbReference>